<organism evidence="2 3">
    <name type="scientific">Dietzia lutea</name>
    <dbReference type="NCBI Taxonomy" id="546160"/>
    <lineage>
        <taxon>Bacteria</taxon>
        <taxon>Bacillati</taxon>
        <taxon>Actinomycetota</taxon>
        <taxon>Actinomycetes</taxon>
        <taxon>Mycobacteriales</taxon>
        <taxon>Dietziaceae</taxon>
        <taxon>Dietzia</taxon>
    </lineage>
</organism>
<dbReference type="Proteomes" id="UP000244928">
    <property type="component" value="Chromosome"/>
</dbReference>
<evidence type="ECO:0000313" key="2">
    <source>
        <dbReference type="EMBL" id="AWH93259.1"/>
    </source>
</evidence>
<accession>A0A2S1RAD9</accession>
<evidence type="ECO:0000259" key="1">
    <source>
        <dbReference type="Pfam" id="PF13577"/>
    </source>
</evidence>
<evidence type="ECO:0000313" key="3">
    <source>
        <dbReference type="Proteomes" id="UP000244928"/>
    </source>
</evidence>
<dbReference type="InterPro" id="IPR032710">
    <property type="entry name" value="NTF2-like_dom_sf"/>
</dbReference>
<dbReference type="Pfam" id="PF13577">
    <property type="entry name" value="SnoaL_4"/>
    <property type="match status" value="1"/>
</dbReference>
<dbReference type="RefSeq" id="WP_412523627.1">
    <property type="nucleotide sequence ID" value="NZ_CP015449.1"/>
</dbReference>
<proteinExistence type="predicted"/>
<dbReference type="AlphaFoldDB" id="A0A2S1RAD9"/>
<dbReference type="InterPro" id="IPR037401">
    <property type="entry name" value="SnoaL-like"/>
</dbReference>
<feature type="domain" description="SnoaL-like" evidence="1">
    <location>
        <begin position="15"/>
        <end position="150"/>
    </location>
</feature>
<gene>
    <name evidence="2" type="ORF">A6035_14925</name>
</gene>
<dbReference type="KEGG" id="dlu:A6035_14925"/>
<protein>
    <submittedName>
        <fullName evidence="2">Bile-acid 7-alpha dehydratase</fullName>
    </submittedName>
</protein>
<dbReference type="Gene3D" id="3.10.450.50">
    <property type="match status" value="1"/>
</dbReference>
<sequence length="161" mass="18027">MGAAGIGSGAALTSADLEAIWAVFARRLYVMDTKQWDAYGPCHTEDVVSESWAASGGAAEVRGREALTAAIRQTLDGESPVTSVHHGHTPLLEFTGPDPETGEPTASGVWAMEDRLWWRVGDRERRLHGWGHYHERYRRVDGQWLIAYRRLERIRVDTGWV</sequence>
<dbReference type="SUPFAM" id="SSF54427">
    <property type="entry name" value="NTF2-like"/>
    <property type="match status" value="1"/>
</dbReference>
<keyword evidence="3" id="KW-1185">Reference proteome</keyword>
<reference evidence="2 3" key="1">
    <citation type="submission" date="2016-04" db="EMBL/GenBank/DDBJ databases">
        <title>Complete genome sequence of Dietzia lutea YIM 80766T, a strain isolated from desert soil in Egypt.</title>
        <authorList>
            <person name="Zhao J."/>
            <person name="Hu B."/>
            <person name="Geng S."/>
            <person name="Nie Y."/>
            <person name="Tang Y."/>
        </authorList>
    </citation>
    <scope>NUCLEOTIDE SEQUENCE [LARGE SCALE GENOMIC DNA]</scope>
    <source>
        <strain evidence="2 3">YIM 80766</strain>
    </source>
</reference>
<dbReference type="EMBL" id="CP015449">
    <property type="protein sequence ID" value="AWH93259.1"/>
    <property type="molecule type" value="Genomic_DNA"/>
</dbReference>
<name>A0A2S1RAD9_9ACTN</name>